<feature type="compositionally biased region" description="Polar residues" evidence="3">
    <location>
        <begin position="368"/>
        <end position="378"/>
    </location>
</feature>
<feature type="compositionally biased region" description="Low complexity" evidence="3">
    <location>
        <begin position="554"/>
        <end position="566"/>
    </location>
</feature>
<sequence>MAEDEDIDIDIDIDIDGDDPEDEPMVDRINAPAGSDLPNNNNINSSNSSSNINHSISNNGDSVQTGSVAEVNERRSSTASQSGQNDAKNDSIRTAMRSENAGSSLADEFQIPDWIVQDYEIQAGFHGGDMDEKSRQMIASMLAEEEFYSGRGSKDHSVFYGQTTSPSAKYDTQAAPRNIGITAVSSATTAISTQSVPKGARKGMTGKGKSHDSKKRKSSEERSGQTKRTASEDSRLNAKLSSADLPSHNTRWTTEEDSRLREGIRLHGYGNWKAVAAVVKTRNALQVKNHARHLAVSDKIPHDISTNTSDGEGLDRRSSAANSEDDRGDGKNRKKRQSRSKHVKRIVASAGEEINFESYGRYGRRTRSVTSESGNDDFTGSEFGATSGYDTDNDEDRSASKSPSLSAKGSRAGSISLGTPSPGLRPVYSSLPSYPLSTQRTAASSMDEDEDIDIDIETTDEESSSRLTLARSLPAFAQKSKFRSISPFSNSSTRSRLSSEFDSTSDRDLDGDDDSHEIMESGNARKRTIASSPALSDNPGSSSDLYTTPNFNTSSSSINSVGVSSSFKPSLKDTHSLLQHQHQHQHYQKSSTLHHISIDKISSLPKERRTVSFGAVHVAELKPDLNSYDENSSEDGGGDISGTKAGLVILPSPLSNPSYVHGVASVKSQTDRSQSLALQSPGVNIAHSRHSTSPHSASNGSNKGYYSRNLGRSQESDDSEAEEGYLGSGASKVANTGIIPQVPHKIQRAGSSKPKSFAGDSSPATFQHTPTAIALGQTSISPGLTITTLTTTTSTVTPRILDKSIITEEEKLVHSEFFCNKASKTPERYQRIRNTILQFWERSPSTYLTKTSVRSGLKDCGDVNAIGRVHSWLESIGAINVGMTASSPGASLARPRNGGNNSLKKRAHSEERGWSSSSSSSAPRRANYHMFKELGDLDTAWPPTTIRRRRVRNEKGEWVDERELEGRVIEHYIHDGRHGKHVSHSSSRKDDLNDDLFHLDDAAFFERHGMTKEEMEEEFEQERLAAQNAKYFAATELLPVNTRVPKNRRAQHLLRQTRGFHEYEDEGTTPGGYDPFRLVNLRKYSQQHPAPFKVKVSSDAMLIMDFHSHLAETEVIGLLGGLYDEDEKILFILGVFPCRSISTGLQCEMDPESDVEARYFFSSKGFVVVGWYHSHPTFEPNPSIRDIENQSEHQAMFRRRELGVEPFVGVIVSPFDPRNLSFLSKFQFLSVSEEFDEGLNCRLPYAYDRVITRTNELSVSVFQQLSDLVRYYRTYEHRVDLSLPLTKGDPTLTRLDKLLKSLNHHIFVDENAARAFLSKVRELVVRGFQLHMDRVPQTTTAVSPQVSTTSSSSLSLSSSAPSSLQESTPPSSLPTSTPSLQQQKPENTLALLTATHEPVTAVEDMAGSTPFKGSFTTTMEDIETEMDASSGHPSLNEFNEAI</sequence>
<dbReference type="PROSITE" id="PS51293">
    <property type="entry name" value="SANT"/>
    <property type="match status" value="1"/>
</dbReference>
<evidence type="ECO:0000313" key="10">
    <source>
        <dbReference type="Proteomes" id="UP000726737"/>
    </source>
</evidence>
<dbReference type="InterPro" id="IPR036388">
    <property type="entry name" value="WH-like_DNA-bd_sf"/>
</dbReference>
<feature type="compositionally biased region" description="Basic and acidic residues" evidence="3">
    <location>
        <begin position="313"/>
        <end position="331"/>
    </location>
</feature>
<dbReference type="Pfam" id="PF01398">
    <property type="entry name" value="JAB"/>
    <property type="match status" value="1"/>
</dbReference>
<feature type="compositionally biased region" description="Low complexity" evidence="3">
    <location>
        <begin position="428"/>
        <end position="437"/>
    </location>
</feature>
<feature type="region of interest" description="Disordered" evidence="3">
    <location>
        <begin position="366"/>
        <end position="450"/>
    </location>
</feature>
<feature type="compositionally biased region" description="Low complexity" evidence="3">
    <location>
        <begin position="486"/>
        <end position="502"/>
    </location>
</feature>
<dbReference type="CDD" id="cd00167">
    <property type="entry name" value="SANT"/>
    <property type="match status" value="1"/>
</dbReference>
<reference evidence="9" key="1">
    <citation type="journal article" date="2020" name="Fungal Divers.">
        <title>Resolving the Mortierellaceae phylogeny through synthesis of multi-gene phylogenetics and phylogenomics.</title>
        <authorList>
            <person name="Vandepol N."/>
            <person name="Liber J."/>
            <person name="Desiro A."/>
            <person name="Na H."/>
            <person name="Kennedy M."/>
            <person name="Barry K."/>
            <person name="Grigoriev I.V."/>
            <person name="Miller A.N."/>
            <person name="O'Donnell K."/>
            <person name="Stajich J.E."/>
            <person name="Bonito G."/>
        </authorList>
    </citation>
    <scope>NUCLEOTIDE SEQUENCE</scope>
    <source>
        <strain evidence="9">KOD948</strain>
    </source>
</reference>
<feature type="compositionally biased region" description="Polar residues" evidence="3">
    <location>
        <begin position="529"/>
        <end position="553"/>
    </location>
</feature>
<feature type="compositionally biased region" description="Basic residues" evidence="3">
    <location>
        <begin position="332"/>
        <end position="345"/>
    </location>
</feature>
<dbReference type="SMART" id="SM00717">
    <property type="entry name" value="SANT"/>
    <property type="match status" value="1"/>
</dbReference>
<dbReference type="CDD" id="cd08067">
    <property type="entry name" value="MPN_2A_DUB"/>
    <property type="match status" value="1"/>
</dbReference>
<evidence type="ECO:0000256" key="3">
    <source>
        <dbReference type="SAM" id="MobiDB-lite"/>
    </source>
</evidence>
<feature type="region of interest" description="Disordered" evidence="3">
    <location>
        <begin position="746"/>
        <end position="765"/>
    </location>
</feature>
<feature type="compositionally biased region" description="Basic and acidic residues" evidence="3">
    <location>
        <begin position="218"/>
        <end position="236"/>
    </location>
</feature>
<evidence type="ECO:0000259" key="8">
    <source>
        <dbReference type="PROSITE" id="PS51294"/>
    </source>
</evidence>
<evidence type="ECO:0000256" key="2">
    <source>
        <dbReference type="ARBA" id="ARBA00023242"/>
    </source>
</evidence>
<dbReference type="GO" id="GO:0008237">
    <property type="term" value="F:metallopeptidase activity"/>
    <property type="evidence" value="ECO:0007669"/>
    <property type="project" value="InterPro"/>
</dbReference>
<dbReference type="PANTHER" id="PTHR10410">
    <property type="entry name" value="EUKARYOTIC TRANSLATION INITIATION FACTOR 3 -RELATED"/>
    <property type="match status" value="1"/>
</dbReference>
<dbReference type="InterPro" id="IPR007526">
    <property type="entry name" value="SWIRM"/>
</dbReference>
<feature type="region of interest" description="Disordered" evidence="3">
    <location>
        <begin position="886"/>
        <end position="925"/>
    </location>
</feature>
<dbReference type="PROSITE" id="PS50934">
    <property type="entry name" value="SWIRM"/>
    <property type="match status" value="1"/>
</dbReference>
<dbReference type="InterPro" id="IPR017884">
    <property type="entry name" value="SANT_dom"/>
</dbReference>
<evidence type="ECO:0000259" key="7">
    <source>
        <dbReference type="PROSITE" id="PS51293"/>
    </source>
</evidence>
<evidence type="ECO:0000259" key="6">
    <source>
        <dbReference type="PROSITE" id="PS50934"/>
    </source>
</evidence>
<evidence type="ECO:0000313" key="9">
    <source>
        <dbReference type="EMBL" id="KAG0267606.1"/>
    </source>
</evidence>
<proteinExistence type="predicted"/>
<dbReference type="InterPro" id="IPR009057">
    <property type="entry name" value="Homeodomain-like_sf"/>
</dbReference>
<dbReference type="InterPro" id="IPR000555">
    <property type="entry name" value="JAMM/MPN+_dom"/>
</dbReference>
<feature type="compositionally biased region" description="Acidic residues" evidence="3">
    <location>
        <begin position="1"/>
        <end position="24"/>
    </location>
</feature>
<comment type="caution">
    <text evidence="9">The sequence shown here is derived from an EMBL/GenBank/DDBJ whole genome shotgun (WGS) entry which is preliminary data.</text>
</comment>
<feature type="domain" description="SANT" evidence="7">
    <location>
        <begin position="247"/>
        <end position="299"/>
    </location>
</feature>
<feature type="compositionally biased region" description="Polar residues" evidence="3">
    <location>
        <begin position="693"/>
        <end position="704"/>
    </location>
</feature>
<feature type="region of interest" description="Disordered" evidence="3">
    <location>
        <begin position="684"/>
        <end position="727"/>
    </location>
</feature>
<dbReference type="GO" id="GO:0003677">
    <property type="term" value="F:DNA binding"/>
    <property type="evidence" value="ECO:0007669"/>
    <property type="project" value="UniProtKB-KW"/>
</dbReference>
<dbReference type="SUPFAM" id="SSF46689">
    <property type="entry name" value="Homeodomain-like"/>
    <property type="match status" value="2"/>
</dbReference>
<dbReference type="Gene3D" id="3.40.140.10">
    <property type="entry name" value="Cytidine Deaminase, domain 2"/>
    <property type="match status" value="1"/>
</dbReference>
<dbReference type="Gene3D" id="1.10.10.60">
    <property type="entry name" value="Homeodomain-like"/>
    <property type="match status" value="1"/>
</dbReference>
<accession>A0A9P6QK59</accession>
<dbReference type="Proteomes" id="UP000726737">
    <property type="component" value="Unassembled WGS sequence"/>
</dbReference>
<dbReference type="PROSITE" id="PS51294">
    <property type="entry name" value="HTH_MYB"/>
    <property type="match status" value="1"/>
</dbReference>
<organism evidence="9 10">
    <name type="scientific">Mortierella polycephala</name>
    <dbReference type="NCBI Taxonomy" id="41804"/>
    <lineage>
        <taxon>Eukaryota</taxon>
        <taxon>Fungi</taxon>
        <taxon>Fungi incertae sedis</taxon>
        <taxon>Mucoromycota</taxon>
        <taxon>Mortierellomycotina</taxon>
        <taxon>Mortierellomycetes</taxon>
        <taxon>Mortierellales</taxon>
        <taxon>Mortierellaceae</taxon>
        <taxon>Mortierella</taxon>
    </lineage>
</organism>
<feature type="region of interest" description="Disordered" evidence="3">
    <location>
        <begin position="1338"/>
        <end position="1382"/>
    </location>
</feature>
<gene>
    <name evidence="9" type="ORF">BG011_002914</name>
</gene>
<dbReference type="InterPro" id="IPR050242">
    <property type="entry name" value="JAMM_MPN+_peptidase_M67A"/>
</dbReference>
<dbReference type="InterPro" id="IPR037518">
    <property type="entry name" value="MPN"/>
</dbReference>
<feature type="region of interest" description="Disordered" evidence="3">
    <location>
        <begin position="189"/>
        <end position="258"/>
    </location>
</feature>
<evidence type="ECO:0000259" key="5">
    <source>
        <dbReference type="PROSITE" id="PS50249"/>
    </source>
</evidence>
<dbReference type="EMBL" id="JAAAJA010000002">
    <property type="protein sequence ID" value="KAG0267606.1"/>
    <property type="molecule type" value="Genomic_DNA"/>
</dbReference>
<feature type="domain" description="SWIRM" evidence="6">
    <location>
        <begin position="792"/>
        <end position="890"/>
    </location>
</feature>
<feature type="domain" description="Myb-like" evidence="4">
    <location>
        <begin position="251"/>
        <end position="295"/>
    </location>
</feature>
<dbReference type="Pfam" id="PF04433">
    <property type="entry name" value="SWIRM"/>
    <property type="match status" value="1"/>
</dbReference>
<evidence type="ECO:0008006" key="11">
    <source>
        <dbReference type="Google" id="ProtNLM"/>
    </source>
</evidence>
<name>A0A9P6QK59_9FUNG</name>
<dbReference type="Pfam" id="PF00249">
    <property type="entry name" value="Myb_DNA-binding"/>
    <property type="match status" value="1"/>
</dbReference>
<evidence type="ECO:0000259" key="4">
    <source>
        <dbReference type="PROSITE" id="PS50090"/>
    </source>
</evidence>
<feature type="region of interest" description="Disordered" evidence="3">
    <location>
        <begin position="298"/>
        <end position="347"/>
    </location>
</feature>
<feature type="compositionally biased region" description="Polar residues" evidence="3">
    <location>
        <begin position="77"/>
        <end position="86"/>
    </location>
</feature>
<feature type="compositionally biased region" description="Low complexity" evidence="3">
    <location>
        <begin position="39"/>
        <end position="59"/>
    </location>
</feature>
<dbReference type="PROSITE" id="PS50090">
    <property type="entry name" value="MYB_LIKE"/>
    <property type="match status" value="1"/>
</dbReference>
<dbReference type="PROSITE" id="PS50249">
    <property type="entry name" value="MPN"/>
    <property type="match status" value="1"/>
</dbReference>
<keyword evidence="2" id="KW-0539">Nucleus</keyword>
<keyword evidence="10" id="KW-1185">Reference proteome</keyword>
<dbReference type="InterPro" id="IPR017930">
    <property type="entry name" value="Myb_dom"/>
</dbReference>
<keyword evidence="1" id="KW-0238">DNA-binding</keyword>
<dbReference type="GO" id="GO:0010468">
    <property type="term" value="P:regulation of gene expression"/>
    <property type="evidence" value="ECO:0007669"/>
    <property type="project" value="UniProtKB-ARBA"/>
</dbReference>
<dbReference type="Gene3D" id="1.10.10.10">
    <property type="entry name" value="Winged helix-like DNA-binding domain superfamily/Winged helix DNA-binding domain"/>
    <property type="match status" value="1"/>
</dbReference>
<feature type="region of interest" description="Disordered" evidence="3">
    <location>
        <begin position="1"/>
        <end position="91"/>
    </location>
</feature>
<feature type="domain" description="MPN" evidence="5">
    <location>
        <begin position="1094"/>
        <end position="1231"/>
    </location>
</feature>
<feature type="region of interest" description="Disordered" evidence="3">
    <location>
        <begin position="486"/>
        <end position="592"/>
    </location>
</feature>
<dbReference type="InterPro" id="IPR001005">
    <property type="entry name" value="SANT/Myb"/>
</dbReference>
<dbReference type="OrthoDB" id="118550at2759"/>
<feature type="domain" description="HTH myb-type" evidence="8">
    <location>
        <begin position="251"/>
        <end position="299"/>
    </location>
</feature>
<protein>
    <recommendedName>
        <fullName evidence="11">Myb-like, SWIRM and MPN domain-containing protein 1</fullName>
    </recommendedName>
</protein>
<evidence type="ECO:0000256" key="1">
    <source>
        <dbReference type="ARBA" id="ARBA00023125"/>
    </source>
</evidence>
<dbReference type="SUPFAM" id="SSF102712">
    <property type="entry name" value="JAB1/MPN domain"/>
    <property type="match status" value="1"/>
</dbReference>